<keyword evidence="3" id="KW-1185">Reference proteome</keyword>
<evidence type="ECO:0000313" key="3">
    <source>
        <dbReference type="Proteomes" id="UP001286313"/>
    </source>
</evidence>
<dbReference type="Proteomes" id="UP001286313">
    <property type="component" value="Unassembled WGS sequence"/>
</dbReference>
<protein>
    <submittedName>
        <fullName evidence="2">Uncharacterized protein</fullName>
    </submittedName>
</protein>
<organism evidence="2 3">
    <name type="scientific">Petrolisthes cinctipes</name>
    <name type="common">Flat porcelain crab</name>
    <dbReference type="NCBI Taxonomy" id="88211"/>
    <lineage>
        <taxon>Eukaryota</taxon>
        <taxon>Metazoa</taxon>
        <taxon>Ecdysozoa</taxon>
        <taxon>Arthropoda</taxon>
        <taxon>Crustacea</taxon>
        <taxon>Multicrustacea</taxon>
        <taxon>Malacostraca</taxon>
        <taxon>Eumalacostraca</taxon>
        <taxon>Eucarida</taxon>
        <taxon>Decapoda</taxon>
        <taxon>Pleocyemata</taxon>
        <taxon>Anomura</taxon>
        <taxon>Galatheoidea</taxon>
        <taxon>Porcellanidae</taxon>
        <taxon>Petrolisthes</taxon>
    </lineage>
</organism>
<dbReference type="EMBL" id="JAWQEG010001567">
    <property type="protein sequence ID" value="KAK3878269.1"/>
    <property type="molecule type" value="Genomic_DNA"/>
</dbReference>
<sequence length="185" mass="20122">MYKRRRPGCGAQPAVTTPESATKGRRAEAAEAVGGPPAGVRSASIKNEARAKRRDPPFALVHNTGGPRPDMAHHLVLIDKSRPPKLTHTFSSYLPPPPPPHLPDRRQATPISRTPVLPDPALAQAAHLCACPMVTCHQTILPDSQVCPHCPPGNTQHHTHFILSSLARFLTNTPIGPQYFYLSRQ</sequence>
<comment type="caution">
    <text evidence="2">The sequence shown here is derived from an EMBL/GenBank/DDBJ whole genome shotgun (WGS) entry which is preliminary data.</text>
</comment>
<name>A0AAE1FQW3_PETCI</name>
<proteinExistence type="predicted"/>
<reference evidence="2" key="1">
    <citation type="submission" date="2023-10" db="EMBL/GenBank/DDBJ databases">
        <title>Genome assemblies of two species of porcelain crab, Petrolisthes cinctipes and Petrolisthes manimaculis (Anomura: Porcellanidae).</title>
        <authorList>
            <person name="Angst P."/>
        </authorList>
    </citation>
    <scope>NUCLEOTIDE SEQUENCE</scope>
    <source>
        <strain evidence="2">PB745_01</strain>
        <tissue evidence="2">Gill</tissue>
    </source>
</reference>
<evidence type="ECO:0000256" key="1">
    <source>
        <dbReference type="SAM" id="MobiDB-lite"/>
    </source>
</evidence>
<dbReference type="AlphaFoldDB" id="A0AAE1FQW3"/>
<accession>A0AAE1FQW3</accession>
<feature type="compositionally biased region" description="Basic and acidic residues" evidence="1">
    <location>
        <begin position="47"/>
        <end position="56"/>
    </location>
</feature>
<evidence type="ECO:0000313" key="2">
    <source>
        <dbReference type="EMBL" id="KAK3878269.1"/>
    </source>
</evidence>
<feature type="region of interest" description="Disordered" evidence="1">
    <location>
        <begin position="1"/>
        <end position="71"/>
    </location>
</feature>
<feature type="compositionally biased region" description="Low complexity" evidence="1">
    <location>
        <begin position="30"/>
        <end position="40"/>
    </location>
</feature>
<gene>
    <name evidence="2" type="ORF">Pcinc_017089</name>
</gene>